<organism evidence="2 3">
    <name type="scientific">Xenotaenia resolanae</name>
    <dbReference type="NCBI Taxonomy" id="208358"/>
    <lineage>
        <taxon>Eukaryota</taxon>
        <taxon>Metazoa</taxon>
        <taxon>Chordata</taxon>
        <taxon>Craniata</taxon>
        <taxon>Vertebrata</taxon>
        <taxon>Euteleostomi</taxon>
        <taxon>Actinopterygii</taxon>
        <taxon>Neopterygii</taxon>
        <taxon>Teleostei</taxon>
        <taxon>Neoteleostei</taxon>
        <taxon>Acanthomorphata</taxon>
        <taxon>Ovalentaria</taxon>
        <taxon>Atherinomorphae</taxon>
        <taxon>Cyprinodontiformes</taxon>
        <taxon>Goodeidae</taxon>
        <taxon>Xenotaenia</taxon>
    </lineage>
</organism>
<reference evidence="2 3" key="1">
    <citation type="submission" date="2021-06" db="EMBL/GenBank/DDBJ databases">
        <authorList>
            <person name="Palmer J.M."/>
        </authorList>
    </citation>
    <scope>NUCLEOTIDE SEQUENCE [LARGE SCALE GENOMIC DNA]</scope>
    <source>
        <strain evidence="2 3">XR_2019</strain>
        <tissue evidence="2">Muscle</tissue>
    </source>
</reference>
<name>A0ABV0WYC6_9TELE</name>
<sequence length="131" mass="13380">MLDSLVLLLKNRVKFLAQLSLCLLVHHGAEGELRLTLSKCLFFSHCLLCCALFFPGTTSSEAITLAAARQWPEISKEPGQAASTAGSSVSGHDESPSDHATTDAADPPAAGSFPTAAPGFAPAAAGSDAAA</sequence>
<feature type="compositionally biased region" description="Basic and acidic residues" evidence="1">
    <location>
        <begin position="91"/>
        <end position="101"/>
    </location>
</feature>
<dbReference type="EMBL" id="JAHRIM010080103">
    <property type="protein sequence ID" value="MEQ2274489.1"/>
    <property type="molecule type" value="Genomic_DNA"/>
</dbReference>
<feature type="non-terminal residue" evidence="2">
    <location>
        <position position="131"/>
    </location>
</feature>
<proteinExistence type="predicted"/>
<evidence type="ECO:0000313" key="2">
    <source>
        <dbReference type="EMBL" id="MEQ2274489.1"/>
    </source>
</evidence>
<comment type="caution">
    <text evidence="2">The sequence shown here is derived from an EMBL/GenBank/DDBJ whole genome shotgun (WGS) entry which is preliminary data.</text>
</comment>
<evidence type="ECO:0000313" key="3">
    <source>
        <dbReference type="Proteomes" id="UP001444071"/>
    </source>
</evidence>
<keyword evidence="3" id="KW-1185">Reference proteome</keyword>
<feature type="region of interest" description="Disordered" evidence="1">
    <location>
        <begin position="75"/>
        <end position="131"/>
    </location>
</feature>
<evidence type="ECO:0000256" key="1">
    <source>
        <dbReference type="SAM" id="MobiDB-lite"/>
    </source>
</evidence>
<dbReference type="Proteomes" id="UP001444071">
    <property type="component" value="Unassembled WGS sequence"/>
</dbReference>
<feature type="compositionally biased region" description="Low complexity" evidence="1">
    <location>
        <begin position="102"/>
        <end position="131"/>
    </location>
</feature>
<gene>
    <name evidence="2" type="ORF">XENORESO_010661</name>
</gene>
<feature type="compositionally biased region" description="Polar residues" evidence="1">
    <location>
        <begin position="81"/>
        <end position="90"/>
    </location>
</feature>
<protein>
    <submittedName>
        <fullName evidence="2">Uncharacterized protein</fullName>
    </submittedName>
</protein>
<accession>A0ABV0WYC6</accession>